<comment type="caution">
    <text evidence="2">The sequence shown here is derived from an EMBL/GenBank/DDBJ whole genome shotgun (WGS) entry which is preliminary data.</text>
</comment>
<keyword evidence="3" id="KW-1185">Reference proteome</keyword>
<dbReference type="OrthoDB" id="3692736at2759"/>
<dbReference type="GeneID" id="67015592"/>
<feature type="region of interest" description="Disordered" evidence="1">
    <location>
        <begin position="145"/>
        <end position="192"/>
    </location>
</feature>
<feature type="compositionally biased region" description="Basic and acidic residues" evidence="1">
    <location>
        <begin position="156"/>
        <end position="176"/>
    </location>
</feature>
<protein>
    <submittedName>
        <fullName evidence="2">Uncharacterized protein</fullName>
    </submittedName>
</protein>
<sequence>MSEDSKRLEQEVGRPVQLFCQGVGEPKPDTLPPRRPRYVTYDKTVDLRPVNSILTLQAYEPAAIYRSKQYLARNGSNKKLRLAQVDIEDRLNKVDSNLRMLKAKLKTKEEQLRASRKTSKSIMTVEKELRIKIEKAKEELSAKEKQAAARRTKKNNIRDNWAKKQMADYEQREAKQRAQAKTDSGVETASAGAAMAASYEDFDIDVYGD</sequence>
<gene>
    <name evidence="2" type="ORF">ALTATR162_LOCUS3977</name>
</gene>
<dbReference type="Proteomes" id="UP000676310">
    <property type="component" value="Unassembled WGS sequence"/>
</dbReference>
<accession>A0A8J2I7I7</accession>
<dbReference type="AlphaFoldDB" id="A0A8J2I7I7"/>
<proteinExistence type="predicted"/>
<evidence type="ECO:0000256" key="1">
    <source>
        <dbReference type="SAM" id="MobiDB-lite"/>
    </source>
</evidence>
<reference evidence="2" key="1">
    <citation type="submission" date="2021-05" db="EMBL/GenBank/DDBJ databases">
        <authorList>
            <person name="Stam R."/>
        </authorList>
    </citation>
    <scope>NUCLEOTIDE SEQUENCE</scope>
    <source>
        <strain evidence="2">CS162</strain>
    </source>
</reference>
<organism evidence="2 3">
    <name type="scientific">Alternaria atra</name>
    <dbReference type="NCBI Taxonomy" id="119953"/>
    <lineage>
        <taxon>Eukaryota</taxon>
        <taxon>Fungi</taxon>
        <taxon>Dikarya</taxon>
        <taxon>Ascomycota</taxon>
        <taxon>Pezizomycotina</taxon>
        <taxon>Dothideomycetes</taxon>
        <taxon>Pleosporomycetidae</taxon>
        <taxon>Pleosporales</taxon>
        <taxon>Pleosporineae</taxon>
        <taxon>Pleosporaceae</taxon>
        <taxon>Alternaria</taxon>
        <taxon>Alternaria sect. Ulocladioides</taxon>
    </lineage>
</organism>
<evidence type="ECO:0000313" key="3">
    <source>
        <dbReference type="Proteomes" id="UP000676310"/>
    </source>
</evidence>
<name>A0A8J2I7I7_9PLEO</name>
<dbReference type="RefSeq" id="XP_043167522.1">
    <property type="nucleotide sequence ID" value="XM_043311587.1"/>
</dbReference>
<dbReference type="EMBL" id="CAJRGZ010000017">
    <property type="protein sequence ID" value="CAG5156084.1"/>
    <property type="molecule type" value="Genomic_DNA"/>
</dbReference>
<evidence type="ECO:0000313" key="2">
    <source>
        <dbReference type="EMBL" id="CAG5156084.1"/>
    </source>
</evidence>